<comment type="subcellular location">
    <subcellularLocation>
        <location evidence="1">Nucleus</location>
    </subcellularLocation>
</comment>
<dbReference type="EMBL" id="KE343680">
    <property type="protein sequence ID" value="EXB38145.1"/>
    <property type="molecule type" value="Genomic_DNA"/>
</dbReference>
<keyword evidence="11" id="KW-1185">Reference proteome</keyword>
<evidence type="ECO:0000256" key="6">
    <source>
        <dbReference type="PROSITE-ProRule" id="PRU00146"/>
    </source>
</evidence>
<evidence type="ECO:0000259" key="8">
    <source>
        <dbReference type="PROSITE" id="PS50016"/>
    </source>
</evidence>
<dbReference type="InterPro" id="IPR001965">
    <property type="entry name" value="Znf_PHD"/>
</dbReference>
<dbReference type="SUPFAM" id="SSF57903">
    <property type="entry name" value="FYVE/PHD zinc finger"/>
    <property type="match status" value="1"/>
</dbReference>
<feature type="domain" description="N-acetyltransferase" evidence="9">
    <location>
        <begin position="1002"/>
        <end position="1161"/>
    </location>
</feature>
<dbReference type="Pfam" id="PF16135">
    <property type="entry name" value="TDBD"/>
    <property type="match status" value="1"/>
</dbReference>
<dbReference type="GO" id="GO:0003714">
    <property type="term" value="F:transcription corepressor activity"/>
    <property type="evidence" value="ECO:0007669"/>
    <property type="project" value="InterPro"/>
</dbReference>
<dbReference type="InterPro" id="IPR014002">
    <property type="entry name" value="Agenet_dom_plant"/>
</dbReference>
<dbReference type="PROSITE" id="PS50016">
    <property type="entry name" value="ZF_PHD_2"/>
    <property type="match status" value="1"/>
</dbReference>
<dbReference type="PANTHER" id="PTHR46309">
    <property type="entry name" value="PHD FINGER PROTEIN 12"/>
    <property type="match status" value="1"/>
</dbReference>
<evidence type="ECO:0000256" key="2">
    <source>
        <dbReference type="ARBA" id="ARBA00022723"/>
    </source>
</evidence>
<evidence type="ECO:0000256" key="4">
    <source>
        <dbReference type="ARBA" id="ARBA00022833"/>
    </source>
</evidence>
<dbReference type="PROSITE" id="PS51186">
    <property type="entry name" value="GNAT"/>
    <property type="match status" value="1"/>
</dbReference>
<dbReference type="Pfam" id="PF23209">
    <property type="entry name" value="IDM1_C"/>
    <property type="match status" value="1"/>
</dbReference>
<organism evidence="10 11">
    <name type="scientific">Morus notabilis</name>
    <dbReference type="NCBI Taxonomy" id="981085"/>
    <lineage>
        <taxon>Eukaryota</taxon>
        <taxon>Viridiplantae</taxon>
        <taxon>Streptophyta</taxon>
        <taxon>Embryophyta</taxon>
        <taxon>Tracheophyta</taxon>
        <taxon>Spermatophyta</taxon>
        <taxon>Magnoliopsida</taxon>
        <taxon>eudicotyledons</taxon>
        <taxon>Gunneridae</taxon>
        <taxon>Pentapetalae</taxon>
        <taxon>rosids</taxon>
        <taxon>fabids</taxon>
        <taxon>Rosales</taxon>
        <taxon>Moraceae</taxon>
        <taxon>Moreae</taxon>
        <taxon>Morus</taxon>
    </lineage>
</organism>
<dbReference type="KEGG" id="mnt:21386349"/>
<dbReference type="Pfam" id="PF05641">
    <property type="entry name" value="Agenet"/>
    <property type="match status" value="1"/>
</dbReference>
<dbReference type="GO" id="GO:0005634">
    <property type="term" value="C:nucleus"/>
    <property type="evidence" value="ECO:0007669"/>
    <property type="project" value="UniProtKB-SubCell"/>
</dbReference>
<dbReference type="InterPro" id="IPR016181">
    <property type="entry name" value="Acyl_CoA_acyltransferase"/>
</dbReference>
<evidence type="ECO:0000313" key="11">
    <source>
        <dbReference type="Proteomes" id="UP000030645"/>
    </source>
</evidence>
<dbReference type="AlphaFoldDB" id="W9QIS6"/>
<dbReference type="GO" id="GO:0016301">
    <property type="term" value="F:kinase activity"/>
    <property type="evidence" value="ECO:0007669"/>
    <property type="project" value="UniProtKB-KW"/>
</dbReference>
<dbReference type="SMART" id="SM00249">
    <property type="entry name" value="PHD"/>
    <property type="match status" value="2"/>
</dbReference>
<evidence type="ECO:0000259" key="9">
    <source>
        <dbReference type="PROSITE" id="PS51186"/>
    </source>
</evidence>
<feature type="region of interest" description="Disordered" evidence="7">
    <location>
        <begin position="669"/>
        <end position="718"/>
    </location>
</feature>
<keyword evidence="10" id="KW-0418">Kinase</keyword>
<keyword evidence="4" id="KW-0862">Zinc</keyword>
<dbReference type="Gene3D" id="3.30.40.10">
    <property type="entry name" value="Zinc/RING finger domain, C3HC4 (zinc finger)"/>
    <property type="match status" value="2"/>
</dbReference>
<keyword evidence="3 6" id="KW-0863">Zinc-finger</keyword>
<dbReference type="STRING" id="981085.W9QIS6"/>
<dbReference type="GO" id="GO:0006357">
    <property type="term" value="P:regulation of transcription by RNA polymerase II"/>
    <property type="evidence" value="ECO:0007669"/>
    <property type="project" value="TreeGrafter"/>
</dbReference>
<evidence type="ECO:0000256" key="5">
    <source>
        <dbReference type="ARBA" id="ARBA00023242"/>
    </source>
</evidence>
<gene>
    <name evidence="10" type="ORF">L484_002791</name>
</gene>
<dbReference type="OrthoDB" id="1903104at2759"/>
<dbReference type="InterPro" id="IPR011011">
    <property type="entry name" value="Znf_FYVE_PHD"/>
</dbReference>
<dbReference type="InterPro" id="IPR042163">
    <property type="entry name" value="PHF12"/>
</dbReference>
<feature type="domain" description="PHD-type" evidence="8">
    <location>
        <begin position="853"/>
        <end position="898"/>
    </location>
</feature>
<protein>
    <submittedName>
        <fullName evidence="10">Protein kinase C-binding protein 1</fullName>
    </submittedName>
</protein>
<proteinExistence type="predicted"/>
<reference evidence="11" key="1">
    <citation type="submission" date="2013-01" db="EMBL/GenBank/DDBJ databases">
        <title>Draft Genome Sequence of a Mulberry Tree, Morus notabilis C.K. Schneid.</title>
        <authorList>
            <person name="He N."/>
            <person name="Zhao S."/>
        </authorList>
    </citation>
    <scope>NUCLEOTIDE SEQUENCE</scope>
</reference>
<dbReference type="InterPro" id="IPR059153">
    <property type="entry name" value="NSD_PHD-1st"/>
</dbReference>
<dbReference type="Pfam" id="PF23011">
    <property type="entry name" value="PHD-1st_NSD"/>
    <property type="match status" value="1"/>
</dbReference>
<sequence length="1222" mass="138991">MLLFEIRNSLFSLFIFKKIPFLLCSFVWLSFCFLAFCGFSSLFSRLAGAGDGDSSGLLKLGLKPESCFAVWLHFGISSFYIRRMIDKPKNFQVRSEEEGFDGSWHSGIVIACHDKGHRHVQYDHLLAEGGSGNLVVVVRVSATLDGIVSGNRSYSSHGHRGNIRPSPPPANWLQNWGLSYGMCVDALYKDAWWEGVIFDHDDGSPERMIFFPDLGDEMRLGIEKLRITQDWDELTENWTRRGMWVLLESIDEFEKNCLLPVSVKQLWYDMREKKSFKKVKDWTCKENHLWERMVLEVVDEYLRFSAKELSRRLDEIQEELIDSDDFVLVDETGNRDMVIDHGTIEKDALESARPSLDVHIDYEAEMINSKAVVLFDNEMGSGRVSDNGVIAKNVGEFSGGITDESLAISQSDAFLEPGMDQLASVVNCDASTVNLLSDSTVSHHKDDPKRLIALSTMSLPLEQPQQSQNPDCCPRTAVFPSLTEDANPDHFSHPVMVYLWHAREKGCKKLPDMRSEAKKQLCAAGWEIRVNHYPRCRRKMVQYKSSTGNTYGSIMAACKGYLKEERYKSPVSSYGRAKCINFGGETEVFSTSNMLSFTGNDLHFQEDMVQPDTLCKKLSRESSSVAKSSKFTEFEKVKVQGVRRKRKKRNGNLLNDADRVFQTQINLHERRCRLRNGSKKDGKPSHPKNQNSSLLKVKKRKKSQAFISSRYGKDHTRPKRVLRSSKLVQEVVIPDSSHHNPRSILSWLIDNNKVLPRAKVHYRIGKDPSSKEGRITRYGIKCGCCRKVFGLSSFEVHAGSSCRTLSANIVLEGDVPKSLLECQREIICESKMQSLTTESCEAVKSNWCRGENDYICSVCHYGGELLLCDQCPSSFHKSCLGLEDIPDGDWFCPCCCCGICGENKFQEEEQTKEGSVLTCSQCERNYHVGCFRNRLPSQLESHPMKKWFCTEMCEKIFFNLQELLGKSITVGEEFGEKLTWSLLKSPKADSSCANSNDIDAWMKLSELNVALGVMHECFEPVKESRTNRDLMEDILFNRRSDLKRLDFQGFYTVLLSRHDELISVATVRVYGQKVAEVPLVGTRLQYRRRGMCRILMNELEKTLMGLGVERLILPAIPSVLNTWTTSFGFSQMTASERLQFLDYTFLDFQDTIMCQKRLKVPSAELISPFRGPKFHDDVCEDGDSPDFDRSSAASEVYQADQIEDGRVTDQVQLGYVLPFTYF</sequence>
<keyword evidence="2" id="KW-0479">Metal-binding</keyword>
<dbReference type="InterPro" id="IPR013083">
    <property type="entry name" value="Znf_RING/FYVE/PHD"/>
</dbReference>
<dbReference type="SMART" id="SM00743">
    <property type="entry name" value="Agenet"/>
    <property type="match status" value="2"/>
</dbReference>
<dbReference type="Pfam" id="PF22970">
    <property type="entry name" value="DUF7028"/>
    <property type="match status" value="1"/>
</dbReference>
<dbReference type="InterPro" id="IPR054292">
    <property type="entry name" value="DUF7028"/>
</dbReference>
<dbReference type="SUPFAM" id="SSF55729">
    <property type="entry name" value="Acyl-CoA N-acyltransferases (Nat)"/>
    <property type="match status" value="1"/>
</dbReference>
<dbReference type="InterPro" id="IPR032308">
    <property type="entry name" value="TDBD"/>
</dbReference>
<dbReference type="Gene3D" id="3.40.630.30">
    <property type="match status" value="1"/>
</dbReference>
<evidence type="ECO:0000256" key="3">
    <source>
        <dbReference type="ARBA" id="ARBA00022771"/>
    </source>
</evidence>
<dbReference type="InterPro" id="IPR000182">
    <property type="entry name" value="GNAT_dom"/>
</dbReference>
<dbReference type="CDD" id="cd04301">
    <property type="entry name" value="NAT_SF"/>
    <property type="match status" value="1"/>
</dbReference>
<keyword evidence="5" id="KW-0539">Nucleus</keyword>
<name>W9QIS6_9ROSA</name>
<dbReference type="InterPro" id="IPR019787">
    <property type="entry name" value="Znf_PHD-finger"/>
</dbReference>
<dbReference type="Proteomes" id="UP000030645">
    <property type="component" value="Unassembled WGS sequence"/>
</dbReference>
<dbReference type="InterPro" id="IPR008395">
    <property type="entry name" value="Agenet-like_dom"/>
</dbReference>
<keyword evidence="10" id="KW-0808">Transferase</keyword>
<evidence type="ECO:0000256" key="1">
    <source>
        <dbReference type="ARBA" id="ARBA00004123"/>
    </source>
</evidence>
<dbReference type="eggNOG" id="ENOG502QTVY">
    <property type="taxonomic scope" value="Eukaryota"/>
</dbReference>
<evidence type="ECO:0000256" key="7">
    <source>
        <dbReference type="SAM" id="MobiDB-lite"/>
    </source>
</evidence>
<dbReference type="GO" id="GO:0016747">
    <property type="term" value="F:acyltransferase activity, transferring groups other than amino-acyl groups"/>
    <property type="evidence" value="ECO:0007669"/>
    <property type="project" value="InterPro"/>
</dbReference>
<dbReference type="GO" id="GO:0008270">
    <property type="term" value="F:zinc ion binding"/>
    <property type="evidence" value="ECO:0007669"/>
    <property type="project" value="UniProtKB-KW"/>
</dbReference>
<dbReference type="InterPro" id="IPR056511">
    <property type="entry name" value="IDM1_C"/>
</dbReference>
<evidence type="ECO:0000313" key="10">
    <source>
        <dbReference type="EMBL" id="EXB38145.1"/>
    </source>
</evidence>
<accession>W9QIS6</accession>
<dbReference type="PANTHER" id="PTHR46309:SF12">
    <property type="entry name" value="GB|AAC80581.1"/>
    <property type="match status" value="1"/>
</dbReference>